<gene>
    <name evidence="2" type="ORF">AMST5_00830</name>
</gene>
<proteinExistence type="predicted"/>
<evidence type="ECO:0000313" key="2">
    <source>
        <dbReference type="EMBL" id="CAJ0855398.1"/>
    </source>
</evidence>
<dbReference type="EMBL" id="OY288114">
    <property type="protein sequence ID" value="CAJ0855398.1"/>
    <property type="molecule type" value="Genomic_DNA"/>
</dbReference>
<dbReference type="AlphaFoldDB" id="A0AA48LXK3"/>
<accession>A0AA48LXK3</accession>
<protein>
    <submittedName>
        <fullName evidence="2">Uncharacterized protein</fullName>
    </submittedName>
</protein>
<organism evidence="2">
    <name type="scientific">freshwater sediment metagenome</name>
    <dbReference type="NCBI Taxonomy" id="556182"/>
    <lineage>
        <taxon>unclassified sequences</taxon>
        <taxon>metagenomes</taxon>
        <taxon>ecological metagenomes</taxon>
    </lineage>
</organism>
<reference evidence="2" key="1">
    <citation type="submission" date="2023-07" db="EMBL/GenBank/DDBJ databases">
        <authorList>
            <person name="Pelsma A.J. K."/>
        </authorList>
    </citation>
    <scope>NUCLEOTIDE SEQUENCE</scope>
</reference>
<evidence type="ECO:0000256" key="1">
    <source>
        <dbReference type="SAM" id="MobiDB-lite"/>
    </source>
</evidence>
<feature type="region of interest" description="Disordered" evidence="1">
    <location>
        <begin position="1"/>
        <end position="28"/>
    </location>
</feature>
<name>A0AA48LXK3_9ZZZZ</name>
<sequence>MIRRHSPLGGGRSFGPRAKVKSYRATKDASEVSTSRHVIFRQPLQTAVRIEAIDARLLHVQDNALRREMLIQLKVVVSPTS</sequence>